<feature type="compositionally biased region" description="Pro residues" evidence="1">
    <location>
        <begin position="1"/>
        <end position="13"/>
    </location>
</feature>
<name>A0A061ATV6_RHOTO</name>
<evidence type="ECO:0000313" key="2">
    <source>
        <dbReference type="EMBL" id="CDR40607.1"/>
    </source>
</evidence>
<dbReference type="AlphaFoldDB" id="A0A061ATV6"/>
<feature type="compositionally biased region" description="Low complexity" evidence="1">
    <location>
        <begin position="14"/>
        <end position="41"/>
    </location>
</feature>
<dbReference type="CDD" id="cd21449">
    <property type="entry name" value="DLC-like_SF"/>
    <property type="match status" value="1"/>
</dbReference>
<dbReference type="InterPro" id="IPR038586">
    <property type="entry name" value="Tctex-1-like_sf"/>
</dbReference>
<reference evidence="2" key="1">
    <citation type="journal article" date="2014" name="Genome Announc.">
        <title>Draft genome sequence of Rhodosporidium toruloides CECT1137, an oleaginous yeast of biotechnological interest.</title>
        <authorList>
            <person name="Morin N."/>
            <person name="Calcas X."/>
            <person name="Devillers H."/>
            <person name="Durrens P."/>
            <person name="Sherman D.J."/>
            <person name="Nicaud J.-M."/>
            <person name="Neuveglise C."/>
        </authorList>
    </citation>
    <scope>NUCLEOTIDE SEQUENCE</scope>
    <source>
        <strain evidence="2">CECT1137</strain>
    </source>
</reference>
<dbReference type="Pfam" id="PF03645">
    <property type="entry name" value="Tctex-1"/>
    <property type="match status" value="1"/>
</dbReference>
<sequence length="170" mass="18280">MASARSPPPPAPLPSSSSLNTSSTSSSTQSSSSRPSFSPTPRQRRFNPDLLRPYLKRLLAAPEITSAVWDRDAEKLVKRAEEISAEVKRRMVDLEPSGYKYLCQVSVSERPRGTLSSSSSTNTSSSAGPGAGKAFLSCVWDPNSDAILSEVYQNETVVVTVLAVAVRIGY</sequence>
<proteinExistence type="predicted"/>
<feature type="region of interest" description="Disordered" evidence="1">
    <location>
        <begin position="1"/>
        <end position="48"/>
    </location>
</feature>
<evidence type="ECO:0000256" key="1">
    <source>
        <dbReference type="SAM" id="MobiDB-lite"/>
    </source>
</evidence>
<accession>A0A061ATV6</accession>
<dbReference type="Gene3D" id="3.30.1140.40">
    <property type="entry name" value="Tctex-1"/>
    <property type="match status" value="1"/>
</dbReference>
<dbReference type="EMBL" id="LK052940">
    <property type="protein sequence ID" value="CDR40607.1"/>
    <property type="molecule type" value="Genomic_DNA"/>
</dbReference>
<protein>
    <submittedName>
        <fullName evidence="2">RHTO0S05e05424g1_1</fullName>
    </submittedName>
</protein>
<gene>
    <name evidence="2" type="ORF">RHTO0S_05e05424g</name>
</gene>
<organism evidence="2">
    <name type="scientific">Rhodotorula toruloides</name>
    <name type="common">Yeast</name>
    <name type="synonym">Rhodosporidium toruloides</name>
    <dbReference type="NCBI Taxonomy" id="5286"/>
    <lineage>
        <taxon>Eukaryota</taxon>
        <taxon>Fungi</taxon>
        <taxon>Dikarya</taxon>
        <taxon>Basidiomycota</taxon>
        <taxon>Pucciniomycotina</taxon>
        <taxon>Microbotryomycetes</taxon>
        <taxon>Sporidiobolales</taxon>
        <taxon>Sporidiobolaceae</taxon>
        <taxon>Rhodotorula</taxon>
    </lineage>
</organism>
<dbReference type="InterPro" id="IPR005334">
    <property type="entry name" value="Tctex-1-like"/>
</dbReference>
<dbReference type="OrthoDB" id="10260741at2759"/>